<keyword evidence="3" id="KW-1185">Reference proteome</keyword>
<feature type="transmembrane region" description="Helical" evidence="1">
    <location>
        <begin position="67"/>
        <end position="90"/>
    </location>
</feature>
<evidence type="ECO:0000313" key="3">
    <source>
        <dbReference type="Proteomes" id="UP001055219"/>
    </source>
</evidence>
<keyword evidence="1" id="KW-0472">Membrane</keyword>
<dbReference type="OrthoDB" id="4868994at2759"/>
<protein>
    <recommendedName>
        <fullName evidence="4">Altered inheritance of mitochondria protein 19</fullName>
    </recommendedName>
</protein>
<keyword evidence="1" id="KW-1133">Transmembrane helix</keyword>
<evidence type="ECO:0008006" key="4">
    <source>
        <dbReference type="Google" id="ProtNLM"/>
    </source>
</evidence>
<reference evidence="2" key="2">
    <citation type="submission" date="2022-07" db="EMBL/GenBank/DDBJ databases">
        <authorList>
            <person name="Goncalves M.F.M."/>
            <person name="Hilario S."/>
            <person name="Van De Peer Y."/>
            <person name="Esteves A.C."/>
            <person name="Alves A."/>
        </authorList>
    </citation>
    <scope>NUCLEOTIDE SEQUENCE</scope>
    <source>
        <strain evidence="2">MUM 19.33</strain>
    </source>
</reference>
<sequence length="150" mass="16075">MADKGTEVVDEIANDPKTKSAVARLKGWGSSAVPPSVLATLVIGLHMRPRQPLALLLFPAPLFAATYFNLAGYPTAAGGLTAAWSGLYALTAMRRRQGLRGRFSVRGGVRGLAVALGLVNAAAGGLVWLTGDFEKDERERKERNRWGIEE</sequence>
<feature type="transmembrane region" description="Helical" evidence="1">
    <location>
        <begin position="111"/>
        <end position="131"/>
    </location>
</feature>
<gene>
    <name evidence="2" type="ORF">J7T54_002616</name>
</gene>
<feature type="transmembrane region" description="Helical" evidence="1">
    <location>
        <begin position="27"/>
        <end position="47"/>
    </location>
</feature>
<comment type="caution">
    <text evidence="2">The sequence shown here is derived from an EMBL/GenBank/DDBJ whole genome shotgun (WGS) entry which is preliminary data.</text>
</comment>
<dbReference type="AlphaFoldDB" id="A0A9P9XW71"/>
<evidence type="ECO:0000256" key="1">
    <source>
        <dbReference type="SAM" id="Phobius"/>
    </source>
</evidence>
<dbReference type="EMBL" id="JAGIXG020000055">
    <property type="protein sequence ID" value="KAI6778974.1"/>
    <property type="molecule type" value="Genomic_DNA"/>
</dbReference>
<keyword evidence="1" id="KW-0812">Transmembrane</keyword>
<proteinExistence type="predicted"/>
<evidence type="ECO:0000313" key="2">
    <source>
        <dbReference type="EMBL" id="KAI6778974.1"/>
    </source>
</evidence>
<accession>A0A9P9XW71</accession>
<dbReference type="RefSeq" id="XP_051359830.1">
    <property type="nucleotide sequence ID" value="XM_051509146.1"/>
</dbReference>
<dbReference type="Proteomes" id="UP001055219">
    <property type="component" value="Unassembled WGS sequence"/>
</dbReference>
<reference evidence="2" key="1">
    <citation type="journal article" date="2021" name="J Fungi (Basel)">
        <title>Genomic and Metabolomic Analyses of the Marine Fungus Emericellopsis cladophorae: Insights into Saltwater Adaptability Mechanisms and Its Biosynthetic Potential.</title>
        <authorList>
            <person name="Goncalves M.F.M."/>
            <person name="Hilario S."/>
            <person name="Van de Peer Y."/>
            <person name="Esteves A.C."/>
            <person name="Alves A."/>
        </authorList>
    </citation>
    <scope>NUCLEOTIDE SEQUENCE</scope>
    <source>
        <strain evidence="2">MUM 19.33</strain>
    </source>
</reference>
<dbReference type="GeneID" id="75829126"/>
<organism evidence="2 3">
    <name type="scientific">Emericellopsis cladophorae</name>
    <dbReference type="NCBI Taxonomy" id="2686198"/>
    <lineage>
        <taxon>Eukaryota</taxon>
        <taxon>Fungi</taxon>
        <taxon>Dikarya</taxon>
        <taxon>Ascomycota</taxon>
        <taxon>Pezizomycotina</taxon>
        <taxon>Sordariomycetes</taxon>
        <taxon>Hypocreomycetidae</taxon>
        <taxon>Hypocreales</taxon>
        <taxon>Bionectriaceae</taxon>
        <taxon>Emericellopsis</taxon>
    </lineage>
</organism>
<name>A0A9P9XW71_9HYPO</name>